<proteinExistence type="predicted"/>
<dbReference type="OrthoDB" id="8432779at2"/>
<dbReference type="Proteomes" id="UP000307657">
    <property type="component" value="Unassembled WGS sequence"/>
</dbReference>
<gene>
    <name evidence="1" type="ORF">E5167_08400</name>
</gene>
<keyword evidence="2" id="KW-1185">Reference proteome</keyword>
<dbReference type="InterPro" id="IPR032710">
    <property type="entry name" value="NTF2-like_dom_sf"/>
</dbReference>
<dbReference type="Gene3D" id="3.10.450.50">
    <property type="match status" value="1"/>
</dbReference>
<dbReference type="EMBL" id="SUPL01000004">
    <property type="protein sequence ID" value="TJY35878.1"/>
    <property type="molecule type" value="Genomic_DNA"/>
</dbReference>
<evidence type="ECO:0000313" key="1">
    <source>
        <dbReference type="EMBL" id="TJY35878.1"/>
    </source>
</evidence>
<evidence type="ECO:0000313" key="2">
    <source>
        <dbReference type="Proteomes" id="UP000307657"/>
    </source>
</evidence>
<dbReference type="AlphaFoldDB" id="A0A4U0EVV1"/>
<comment type="caution">
    <text evidence="1">The sequence shown here is derived from an EMBL/GenBank/DDBJ whole genome shotgun (WGS) entry which is preliminary data.</text>
</comment>
<accession>A0A4U0EVV1</accession>
<name>A0A4U0EVV1_9FLAO</name>
<dbReference type="RefSeq" id="WP_136843013.1">
    <property type="nucleotide sequence ID" value="NZ_SUPL01000004.1"/>
</dbReference>
<protein>
    <submittedName>
        <fullName evidence="1">Nuclear transport factor 2 family protein</fullName>
    </submittedName>
</protein>
<reference evidence="1 2" key="1">
    <citation type="submission" date="2019-04" db="EMBL/GenBank/DDBJ databases">
        <title>Lacinutrix sp. nov., isolated from marine water.</title>
        <authorList>
            <person name="Kim W."/>
        </authorList>
    </citation>
    <scope>NUCLEOTIDE SEQUENCE [LARGE SCALE GENOMIC DNA]</scope>
    <source>
        <strain evidence="1 2">CAU 1491</strain>
    </source>
</reference>
<dbReference type="PROSITE" id="PS51257">
    <property type="entry name" value="PROKAR_LIPOPROTEIN"/>
    <property type="match status" value="1"/>
</dbReference>
<sequence length="158" mass="18414">MKKLIYLILIIFFACNNKKNNTALATTNSDKDAVRKAIINNYDFINNNNLSDSLTFNRFKTFYSDSFVLGPSEGNPLSNKETILEEWRELFKENKATFDLKINRVEVSGNLAYVLYHYNEKLTNIETGDLYFEVIQSAIAILKKDSFGNWKFEVLRWN</sequence>
<organism evidence="1 2">
    <name type="scientific">Pontimicrobium aquaticum</name>
    <dbReference type="NCBI Taxonomy" id="2565367"/>
    <lineage>
        <taxon>Bacteria</taxon>
        <taxon>Pseudomonadati</taxon>
        <taxon>Bacteroidota</taxon>
        <taxon>Flavobacteriia</taxon>
        <taxon>Flavobacteriales</taxon>
        <taxon>Flavobacteriaceae</taxon>
        <taxon>Pontimicrobium</taxon>
    </lineage>
</organism>
<dbReference type="SUPFAM" id="SSF54427">
    <property type="entry name" value="NTF2-like"/>
    <property type="match status" value="1"/>
</dbReference>